<dbReference type="PANTHER" id="PTHR46268">
    <property type="entry name" value="STRESS RESPONSE PROTEIN NHAX"/>
    <property type="match status" value="1"/>
</dbReference>
<feature type="domain" description="UspA" evidence="2">
    <location>
        <begin position="148"/>
        <end position="276"/>
    </location>
</feature>
<evidence type="ECO:0000313" key="3">
    <source>
        <dbReference type="EMBL" id="BFP49338.1"/>
    </source>
</evidence>
<dbReference type="Gene3D" id="3.40.50.620">
    <property type="entry name" value="HUPs"/>
    <property type="match status" value="2"/>
</dbReference>
<accession>A0AB33KBT4</accession>
<feature type="domain" description="UspA" evidence="2">
    <location>
        <begin position="4"/>
        <end position="137"/>
    </location>
</feature>
<dbReference type="InterPro" id="IPR006016">
    <property type="entry name" value="UspA"/>
</dbReference>
<gene>
    <name evidence="3" type="ORF">KCMC57_57060</name>
</gene>
<comment type="similarity">
    <text evidence="1">Belongs to the universal stress protein A family.</text>
</comment>
<proteinExistence type="inferred from homology"/>
<evidence type="ECO:0000259" key="2">
    <source>
        <dbReference type="Pfam" id="PF00582"/>
    </source>
</evidence>
<dbReference type="AlphaFoldDB" id="A0AB33KBT4"/>
<sequence>MCLPVTVGVDGSPASLAAADWAASEAALRDRPLRILHAVPLMPHLLPSRLRQGRAAVLDGTSVLHEAEHAVAVRHPQVCAHTEEIHDLATVALVAAAEDAELLVLAARGDGGFHGLRVGSTTLRVAPRASCPTVVVPSVAAGPAPREEVVVGLHSRRPGAAALDFAFDAARRYRLPLRVLHAFPPELTAPADRRAELRRSESEFARTLLARWTASYPEVRVTVEAEPAAAGSLLVEASQKARLLVLGRRPWDSGGGLGPVAHALLHHTGCPLVLVPET</sequence>
<dbReference type="Pfam" id="PF00582">
    <property type="entry name" value="Usp"/>
    <property type="match status" value="2"/>
</dbReference>
<dbReference type="InterPro" id="IPR006015">
    <property type="entry name" value="Universal_stress_UspA"/>
</dbReference>
<organism evidence="3">
    <name type="scientific">Kitasatospora sp. CMC57</name>
    <dbReference type="NCBI Taxonomy" id="3231513"/>
    <lineage>
        <taxon>Bacteria</taxon>
        <taxon>Bacillati</taxon>
        <taxon>Actinomycetota</taxon>
        <taxon>Actinomycetes</taxon>
        <taxon>Kitasatosporales</taxon>
        <taxon>Streptomycetaceae</taxon>
        <taxon>Kitasatospora</taxon>
    </lineage>
</organism>
<dbReference type="SUPFAM" id="SSF52402">
    <property type="entry name" value="Adenine nucleotide alpha hydrolases-like"/>
    <property type="match status" value="2"/>
</dbReference>
<protein>
    <submittedName>
        <fullName evidence="3">Universal stress protein</fullName>
    </submittedName>
</protein>
<name>A0AB33KBT4_9ACTN</name>
<dbReference type="InterPro" id="IPR014729">
    <property type="entry name" value="Rossmann-like_a/b/a_fold"/>
</dbReference>
<dbReference type="PRINTS" id="PR01438">
    <property type="entry name" value="UNVRSLSTRESS"/>
</dbReference>
<dbReference type="PANTHER" id="PTHR46268:SF6">
    <property type="entry name" value="UNIVERSAL STRESS PROTEIN UP12"/>
    <property type="match status" value="1"/>
</dbReference>
<reference evidence="3" key="1">
    <citation type="submission" date="2024-07" db="EMBL/GenBank/DDBJ databases">
        <title>Complete genome sequences of cellulolytic bacteria, Kitasatospora sp. CMC57 and Streptomyces sp. CMC78, isolated from Japanese agricultural soil.</title>
        <authorList>
            <person name="Hashimoto T."/>
            <person name="Ito M."/>
            <person name="Iwamoto M."/>
            <person name="Fukahori D."/>
            <person name="Shoda T."/>
            <person name="Sakoda M."/>
            <person name="Morohoshi T."/>
            <person name="Mitsuboshi M."/>
            <person name="Nishizawa T."/>
        </authorList>
    </citation>
    <scope>NUCLEOTIDE SEQUENCE</scope>
    <source>
        <strain evidence="3">CMC57</strain>
    </source>
</reference>
<dbReference type="RefSeq" id="WP_407991459.1">
    <property type="nucleotide sequence ID" value="NZ_AP035881.2"/>
</dbReference>
<dbReference type="EMBL" id="AP035881">
    <property type="protein sequence ID" value="BFP49338.1"/>
    <property type="molecule type" value="Genomic_DNA"/>
</dbReference>
<evidence type="ECO:0000256" key="1">
    <source>
        <dbReference type="ARBA" id="ARBA00008791"/>
    </source>
</evidence>